<protein>
    <recommendedName>
        <fullName evidence="3">Integrase</fullName>
    </recommendedName>
</protein>
<keyword evidence="2" id="KW-1185">Reference proteome</keyword>
<dbReference type="EMBL" id="JBHTHX010000166">
    <property type="protein sequence ID" value="MFD0884441.1"/>
    <property type="molecule type" value="Genomic_DNA"/>
</dbReference>
<accession>A0ABW3DKM2</accession>
<gene>
    <name evidence="1" type="ORF">ACFQ08_07720</name>
</gene>
<proteinExistence type="predicted"/>
<dbReference type="Proteomes" id="UP001597024">
    <property type="component" value="Unassembled WGS sequence"/>
</dbReference>
<name>A0ABW3DKM2_9ACTN</name>
<evidence type="ECO:0008006" key="3">
    <source>
        <dbReference type="Google" id="ProtNLM"/>
    </source>
</evidence>
<comment type="caution">
    <text evidence="1">The sequence shown here is derived from an EMBL/GenBank/DDBJ whole genome shotgun (WGS) entry which is preliminary data.</text>
</comment>
<evidence type="ECO:0000313" key="1">
    <source>
        <dbReference type="EMBL" id="MFD0884441.1"/>
    </source>
</evidence>
<sequence>MWTERWLDLAVRGVRSPEVTAKVGRHLERVHGWVIAGLGHERVSAITAREMAAWRDHLAAAG</sequence>
<evidence type="ECO:0000313" key="2">
    <source>
        <dbReference type="Proteomes" id="UP001597024"/>
    </source>
</evidence>
<reference evidence="2" key="1">
    <citation type="journal article" date="2019" name="Int. J. Syst. Evol. Microbiol.">
        <title>The Global Catalogue of Microorganisms (GCM) 10K type strain sequencing project: providing services to taxonomists for standard genome sequencing and annotation.</title>
        <authorList>
            <consortium name="The Broad Institute Genomics Platform"/>
            <consortium name="The Broad Institute Genome Sequencing Center for Infectious Disease"/>
            <person name="Wu L."/>
            <person name="Ma J."/>
        </authorList>
    </citation>
    <scope>NUCLEOTIDE SEQUENCE [LARGE SCALE GENOMIC DNA]</scope>
    <source>
        <strain evidence="2">CCUG 62974</strain>
    </source>
</reference>
<organism evidence="1 2">
    <name type="scientific">Streptosporangium algeriense</name>
    <dbReference type="NCBI Taxonomy" id="1682748"/>
    <lineage>
        <taxon>Bacteria</taxon>
        <taxon>Bacillati</taxon>
        <taxon>Actinomycetota</taxon>
        <taxon>Actinomycetes</taxon>
        <taxon>Streptosporangiales</taxon>
        <taxon>Streptosporangiaceae</taxon>
        <taxon>Streptosporangium</taxon>
    </lineage>
</organism>